<keyword evidence="3" id="KW-1185">Reference proteome</keyword>
<dbReference type="AlphaFoldDB" id="E3MRX1"/>
<reference evidence="2" key="1">
    <citation type="submission" date="2007-07" db="EMBL/GenBank/DDBJ databases">
        <title>PCAP assembly of the Caenorhabditis remanei genome.</title>
        <authorList>
            <consortium name="The Caenorhabditis remanei Sequencing Consortium"/>
            <person name="Wilson R.K."/>
        </authorList>
    </citation>
    <scope>NUCLEOTIDE SEQUENCE [LARGE SCALE GENOMIC DNA]</scope>
    <source>
        <strain evidence="2">PB4641</strain>
    </source>
</reference>
<evidence type="ECO:0000313" key="3">
    <source>
        <dbReference type="Proteomes" id="UP000008281"/>
    </source>
</evidence>
<feature type="compositionally biased region" description="Acidic residues" evidence="1">
    <location>
        <begin position="20"/>
        <end position="31"/>
    </location>
</feature>
<name>E3MRX1_CAERE</name>
<dbReference type="EMBL" id="DS268471">
    <property type="protein sequence ID" value="EFP08150.1"/>
    <property type="molecule type" value="Genomic_DNA"/>
</dbReference>
<gene>
    <name evidence="2" type="ORF">CRE_17324</name>
</gene>
<dbReference type="eggNOG" id="ENOG502T3I8">
    <property type="taxonomic scope" value="Eukaryota"/>
</dbReference>
<dbReference type="Proteomes" id="UP000008281">
    <property type="component" value="Unassembled WGS sequence"/>
</dbReference>
<dbReference type="HOGENOM" id="CLU_2199426_0_0_1"/>
<proteinExistence type="predicted"/>
<evidence type="ECO:0000313" key="2">
    <source>
        <dbReference type="EMBL" id="EFP08150.1"/>
    </source>
</evidence>
<protein>
    <submittedName>
        <fullName evidence="2">Uncharacterized protein</fullName>
    </submittedName>
</protein>
<feature type="region of interest" description="Disordered" evidence="1">
    <location>
        <begin position="1"/>
        <end position="82"/>
    </location>
</feature>
<organism evidence="3">
    <name type="scientific">Caenorhabditis remanei</name>
    <name type="common">Caenorhabditis vulgaris</name>
    <dbReference type="NCBI Taxonomy" id="31234"/>
    <lineage>
        <taxon>Eukaryota</taxon>
        <taxon>Metazoa</taxon>
        <taxon>Ecdysozoa</taxon>
        <taxon>Nematoda</taxon>
        <taxon>Chromadorea</taxon>
        <taxon>Rhabditida</taxon>
        <taxon>Rhabditina</taxon>
        <taxon>Rhabditomorpha</taxon>
        <taxon>Rhabditoidea</taxon>
        <taxon>Rhabditidae</taxon>
        <taxon>Peloderinae</taxon>
        <taxon>Caenorhabditis</taxon>
    </lineage>
</organism>
<accession>E3MRX1</accession>
<evidence type="ECO:0000256" key="1">
    <source>
        <dbReference type="SAM" id="MobiDB-lite"/>
    </source>
</evidence>
<sequence length="108" mass="11415">MSGSEEEHLVSALTFRKNEDENDGGEEESADDVGASGAVKGPNKKMEFVNQNFVESTEDESDLSTPTAVGPPLGSADGDETPTFHLTILSSLVTTITTMRGCTPHLSN</sequence>
<dbReference type="STRING" id="31234.E3MRX1"/>
<dbReference type="InParanoid" id="E3MRX1"/>
<dbReference type="OrthoDB" id="10535770at2759"/>